<feature type="non-terminal residue" evidence="4">
    <location>
        <position position="1"/>
    </location>
</feature>
<proteinExistence type="predicted"/>
<feature type="domain" description="DDE Tnp4" evidence="3">
    <location>
        <begin position="151"/>
        <end position="210"/>
    </location>
</feature>
<dbReference type="GO" id="GO:0046872">
    <property type="term" value="F:metal ion binding"/>
    <property type="evidence" value="ECO:0007669"/>
    <property type="project" value="UniProtKB-KW"/>
</dbReference>
<gene>
    <name evidence="4" type="ORF">NQ315_011427</name>
</gene>
<evidence type="ECO:0000256" key="1">
    <source>
        <dbReference type="ARBA" id="ARBA00001968"/>
    </source>
</evidence>
<dbReference type="AlphaFoldDB" id="A0AAV8V6B6"/>
<reference evidence="4 5" key="1">
    <citation type="journal article" date="2023" name="Insect Mol. Biol.">
        <title>Genome sequencing provides insights into the evolution of gene families encoding plant cell wall-degrading enzymes in longhorned beetles.</title>
        <authorList>
            <person name="Shin N.R."/>
            <person name="Okamura Y."/>
            <person name="Kirsch R."/>
            <person name="Pauchet Y."/>
        </authorList>
    </citation>
    <scope>NUCLEOTIDE SEQUENCE [LARGE SCALE GENOMIC DNA]</scope>
    <source>
        <strain evidence="4">EAD_L_NR</strain>
    </source>
</reference>
<accession>A0AAV8V6B6</accession>
<evidence type="ECO:0000313" key="4">
    <source>
        <dbReference type="EMBL" id="KAJ8909693.1"/>
    </source>
</evidence>
<comment type="cofactor">
    <cofactor evidence="1">
        <name>a divalent metal cation</name>
        <dbReference type="ChEBI" id="CHEBI:60240"/>
    </cofactor>
</comment>
<dbReference type="Proteomes" id="UP001159042">
    <property type="component" value="Unassembled WGS sequence"/>
</dbReference>
<sequence length="246" mass="27852">ITSCVRIVIEELITILEDQLRDNRNKRVWIRPWLARRNTHGASNMLLKELAVEDVPEYRNCMRMTPDCFNLLLQKINRIIQKTDTTMRMALPAKTKLEITLSYLATGNKVCDAIYDALKDFIKVPQKVNEWKAIESDFDKRWNYPGCYGAIDGKHITIRAPANCGSDYFNYKGQNSIILMAVVDGNYNFKYIDVGCNGRASDGGVFAQVTCVNVYLPTGSVDEEDIDRGTITPGNWKSEITGLPSI</sequence>
<protein>
    <recommendedName>
        <fullName evidence="3">DDE Tnp4 domain-containing protein</fullName>
    </recommendedName>
</protein>
<keyword evidence="5" id="KW-1185">Reference proteome</keyword>
<keyword evidence="2" id="KW-0479">Metal-binding</keyword>
<evidence type="ECO:0000256" key="2">
    <source>
        <dbReference type="ARBA" id="ARBA00022723"/>
    </source>
</evidence>
<dbReference type="Pfam" id="PF13359">
    <property type="entry name" value="DDE_Tnp_4"/>
    <property type="match status" value="1"/>
</dbReference>
<evidence type="ECO:0000259" key="3">
    <source>
        <dbReference type="Pfam" id="PF13359"/>
    </source>
</evidence>
<organism evidence="4 5">
    <name type="scientific">Exocentrus adspersus</name>
    <dbReference type="NCBI Taxonomy" id="1586481"/>
    <lineage>
        <taxon>Eukaryota</taxon>
        <taxon>Metazoa</taxon>
        <taxon>Ecdysozoa</taxon>
        <taxon>Arthropoda</taxon>
        <taxon>Hexapoda</taxon>
        <taxon>Insecta</taxon>
        <taxon>Pterygota</taxon>
        <taxon>Neoptera</taxon>
        <taxon>Endopterygota</taxon>
        <taxon>Coleoptera</taxon>
        <taxon>Polyphaga</taxon>
        <taxon>Cucujiformia</taxon>
        <taxon>Chrysomeloidea</taxon>
        <taxon>Cerambycidae</taxon>
        <taxon>Lamiinae</taxon>
        <taxon>Acanthocinini</taxon>
        <taxon>Exocentrus</taxon>
    </lineage>
</organism>
<name>A0AAV8V6B6_9CUCU</name>
<dbReference type="InterPro" id="IPR027806">
    <property type="entry name" value="HARBI1_dom"/>
</dbReference>
<comment type="caution">
    <text evidence="4">The sequence shown here is derived from an EMBL/GenBank/DDBJ whole genome shotgun (WGS) entry which is preliminary data.</text>
</comment>
<evidence type="ECO:0000313" key="5">
    <source>
        <dbReference type="Proteomes" id="UP001159042"/>
    </source>
</evidence>
<dbReference type="EMBL" id="JANEYG010000444">
    <property type="protein sequence ID" value="KAJ8909693.1"/>
    <property type="molecule type" value="Genomic_DNA"/>
</dbReference>